<feature type="chain" id="PRO_5026983494" evidence="1">
    <location>
        <begin position="19"/>
        <end position="254"/>
    </location>
</feature>
<accession>A0A6J8ANG7</accession>
<keyword evidence="1" id="KW-0732">Signal</keyword>
<reference evidence="2 3" key="1">
    <citation type="submission" date="2020-06" db="EMBL/GenBank/DDBJ databases">
        <authorList>
            <person name="Li R."/>
            <person name="Bekaert M."/>
        </authorList>
    </citation>
    <scope>NUCLEOTIDE SEQUENCE [LARGE SCALE GENOMIC DNA]</scope>
    <source>
        <strain evidence="3">wild</strain>
    </source>
</reference>
<evidence type="ECO:0000313" key="3">
    <source>
        <dbReference type="Proteomes" id="UP000507470"/>
    </source>
</evidence>
<dbReference type="PANTHER" id="PTHR24024">
    <property type="entry name" value="PULMONARY SURFACTANT-ASSOCIATED PROTEIN A"/>
    <property type="match status" value="1"/>
</dbReference>
<dbReference type="AlphaFoldDB" id="A0A6J8ANG7"/>
<keyword evidence="3" id="KW-1185">Reference proteome</keyword>
<dbReference type="PANTHER" id="PTHR24024:SF18">
    <property type="entry name" value="SHORT-CHAIN COLLAGEN C4-LIKE"/>
    <property type="match status" value="1"/>
</dbReference>
<dbReference type="OrthoDB" id="6091229at2759"/>
<dbReference type="InterPro" id="IPR051077">
    <property type="entry name" value="Ca-dependent_lectin"/>
</dbReference>
<dbReference type="EMBL" id="CACVKT020001754">
    <property type="protein sequence ID" value="CAC5371306.1"/>
    <property type="molecule type" value="Genomic_DNA"/>
</dbReference>
<protein>
    <submittedName>
        <fullName evidence="2">Uncharacterized protein</fullName>
    </submittedName>
</protein>
<dbReference type="GO" id="GO:0005615">
    <property type="term" value="C:extracellular space"/>
    <property type="evidence" value="ECO:0007669"/>
    <property type="project" value="TreeGrafter"/>
</dbReference>
<feature type="signal peptide" evidence="1">
    <location>
        <begin position="1"/>
        <end position="18"/>
    </location>
</feature>
<evidence type="ECO:0000256" key="1">
    <source>
        <dbReference type="SAM" id="SignalP"/>
    </source>
</evidence>
<sequence>MTYLIVLFSLYAVLTGMANIEVQDRHKRLLLNDPDVINSRLVNLEKSMQDMVRLNQQVQTMQSTIGQLQTALLNDRGSTYIRWGRKQCSGVNTEILYTGFAAGQEYHNSNYIGGPANMLCLPNNPELSNRTAPGSSFLFGTEYENGNFFANGAQDEDVPCALCRSANTSATIMIPGRITCDGGWKMEYHGILASGGYGQKPSSYICLDSHPEFLQAGKDDKNGRLLYATGTKCGSLACPPYVDNMAINCVVCSK</sequence>
<proteinExistence type="predicted"/>
<organism evidence="2 3">
    <name type="scientific">Mytilus coruscus</name>
    <name type="common">Sea mussel</name>
    <dbReference type="NCBI Taxonomy" id="42192"/>
    <lineage>
        <taxon>Eukaryota</taxon>
        <taxon>Metazoa</taxon>
        <taxon>Spiralia</taxon>
        <taxon>Lophotrochozoa</taxon>
        <taxon>Mollusca</taxon>
        <taxon>Bivalvia</taxon>
        <taxon>Autobranchia</taxon>
        <taxon>Pteriomorphia</taxon>
        <taxon>Mytilida</taxon>
        <taxon>Mytiloidea</taxon>
        <taxon>Mytilidae</taxon>
        <taxon>Mytilinae</taxon>
        <taxon>Mytilus</taxon>
    </lineage>
</organism>
<name>A0A6J8ANG7_MYTCO</name>
<dbReference type="Proteomes" id="UP000507470">
    <property type="component" value="Unassembled WGS sequence"/>
</dbReference>
<gene>
    <name evidence="2" type="ORF">MCOR_9811</name>
</gene>
<evidence type="ECO:0000313" key="2">
    <source>
        <dbReference type="EMBL" id="CAC5371306.1"/>
    </source>
</evidence>